<evidence type="ECO:0000313" key="2">
    <source>
        <dbReference type="EMBL" id="GIQ70894.1"/>
    </source>
</evidence>
<proteinExistence type="predicted"/>
<sequence length="89" mass="9179">MMDVEIYNIALVPVILGLVSAATAVGFPKSWAPIAALVLGVAAGISYVAPDNLGQGVLVGITLGLSAVGLYSGAKNGIESIRRKDHEWM</sequence>
<dbReference type="AlphaFoldDB" id="A0A8J4M3J2"/>
<reference evidence="2" key="1">
    <citation type="submission" date="2021-04" db="EMBL/GenBank/DDBJ databases">
        <title>Draft genome sequence of Xylanibacillus composti strain K13.</title>
        <authorList>
            <person name="Uke A."/>
            <person name="Chhe C."/>
            <person name="Baramee S."/>
            <person name="Kosugi A."/>
        </authorList>
    </citation>
    <scope>NUCLEOTIDE SEQUENCE</scope>
    <source>
        <strain evidence="2">K13</strain>
    </source>
</reference>
<organism evidence="2 3">
    <name type="scientific">Xylanibacillus composti</name>
    <dbReference type="NCBI Taxonomy" id="1572762"/>
    <lineage>
        <taxon>Bacteria</taxon>
        <taxon>Bacillati</taxon>
        <taxon>Bacillota</taxon>
        <taxon>Bacilli</taxon>
        <taxon>Bacillales</taxon>
        <taxon>Paenibacillaceae</taxon>
        <taxon>Xylanibacillus</taxon>
    </lineage>
</organism>
<protein>
    <recommendedName>
        <fullName evidence="4">Holin</fullName>
    </recommendedName>
</protein>
<comment type="caution">
    <text evidence="2">The sequence shown here is derived from an EMBL/GenBank/DDBJ whole genome shotgun (WGS) entry which is preliminary data.</text>
</comment>
<evidence type="ECO:0000256" key="1">
    <source>
        <dbReference type="SAM" id="Phobius"/>
    </source>
</evidence>
<evidence type="ECO:0000313" key="3">
    <source>
        <dbReference type="Proteomes" id="UP000677918"/>
    </source>
</evidence>
<dbReference type="RefSeq" id="WP_244865256.1">
    <property type="nucleotide sequence ID" value="NZ_BOVK01000062.1"/>
</dbReference>
<keyword evidence="3" id="KW-1185">Reference proteome</keyword>
<keyword evidence="1" id="KW-0472">Membrane</keyword>
<dbReference type="EMBL" id="BOVK01000062">
    <property type="protein sequence ID" value="GIQ70894.1"/>
    <property type="molecule type" value="Genomic_DNA"/>
</dbReference>
<keyword evidence="1" id="KW-0812">Transmembrane</keyword>
<gene>
    <name evidence="2" type="ORF">XYCOK13_37180</name>
</gene>
<dbReference type="Proteomes" id="UP000677918">
    <property type="component" value="Unassembled WGS sequence"/>
</dbReference>
<evidence type="ECO:0008006" key="4">
    <source>
        <dbReference type="Google" id="ProtNLM"/>
    </source>
</evidence>
<name>A0A8J4M3J2_9BACL</name>
<accession>A0A8J4M3J2</accession>
<feature type="transmembrane region" description="Helical" evidence="1">
    <location>
        <begin position="55"/>
        <end position="74"/>
    </location>
</feature>
<feature type="transmembrane region" description="Helical" evidence="1">
    <location>
        <begin position="31"/>
        <end position="49"/>
    </location>
</feature>
<feature type="transmembrane region" description="Helical" evidence="1">
    <location>
        <begin position="6"/>
        <end position="24"/>
    </location>
</feature>
<keyword evidence="1" id="KW-1133">Transmembrane helix</keyword>